<keyword evidence="1" id="KW-0472">Membrane</keyword>
<feature type="transmembrane region" description="Helical" evidence="1">
    <location>
        <begin position="42"/>
        <end position="63"/>
    </location>
</feature>
<dbReference type="EMBL" id="JPKZ01000595">
    <property type="protein sequence ID" value="KHN86534.1"/>
    <property type="molecule type" value="Genomic_DNA"/>
</dbReference>
<comment type="caution">
    <text evidence="2">The sequence shown here is derived from an EMBL/GenBank/DDBJ whole genome shotgun (WGS) entry which is preliminary data.</text>
</comment>
<protein>
    <submittedName>
        <fullName evidence="2">Uncharacterized protein</fullName>
    </submittedName>
</protein>
<evidence type="ECO:0000313" key="3">
    <source>
        <dbReference type="Proteomes" id="UP000031036"/>
    </source>
</evidence>
<name>A0A0B2VYM1_TOXCA</name>
<dbReference type="OrthoDB" id="5875635at2759"/>
<keyword evidence="1" id="KW-1133">Transmembrane helix</keyword>
<proteinExistence type="predicted"/>
<keyword evidence="1" id="KW-0812">Transmembrane</keyword>
<sequence>MDILASSSTILYDKPIDCGVIRNVTDITVFDCIAITTVRLCILLLFGAIIIFCCATIAVRIAIKSRLRKQKQQVFVVDAPPSYSDIMPPSYEWAIKHMNTKKLYQPSDLVTENSNASQLLN</sequence>
<dbReference type="Proteomes" id="UP000031036">
    <property type="component" value="Unassembled WGS sequence"/>
</dbReference>
<evidence type="ECO:0000256" key="1">
    <source>
        <dbReference type="SAM" id="Phobius"/>
    </source>
</evidence>
<reference evidence="2 3" key="1">
    <citation type="submission" date="2014-11" db="EMBL/GenBank/DDBJ databases">
        <title>Genetic blueprint of the zoonotic pathogen Toxocara canis.</title>
        <authorList>
            <person name="Zhu X.-Q."/>
            <person name="Korhonen P.K."/>
            <person name="Cai H."/>
            <person name="Young N.D."/>
            <person name="Nejsum P."/>
            <person name="von Samson-Himmelstjerna G."/>
            <person name="Boag P.R."/>
            <person name="Tan P."/>
            <person name="Li Q."/>
            <person name="Min J."/>
            <person name="Yang Y."/>
            <person name="Wang X."/>
            <person name="Fang X."/>
            <person name="Hall R.S."/>
            <person name="Hofmann A."/>
            <person name="Sternberg P.W."/>
            <person name="Jex A.R."/>
            <person name="Gasser R.B."/>
        </authorList>
    </citation>
    <scope>NUCLEOTIDE SEQUENCE [LARGE SCALE GENOMIC DNA]</scope>
    <source>
        <strain evidence="2">PN_DK_2014</strain>
    </source>
</reference>
<dbReference type="AlphaFoldDB" id="A0A0B2VYM1"/>
<organism evidence="2 3">
    <name type="scientific">Toxocara canis</name>
    <name type="common">Canine roundworm</name>
    <dbReference type="NCBI Taxonomy" id="6265"/>
    <lineage>
        <taxon>Eukaryota</taxon>
        <taxon>Metazoa</taxon>
        <taxon>Ecdysozoa</taxon>
        <taxon>Nematoda</taxon>
        <taxon>Chromadorea</taxon>
        <taxon>Rhabditida</taxon>
        <taxon>Spirurina</taxon>
        <taxon>Ascaridomorpha</taxon>
        <taxon>Ascaridoidea</taxon>
        <taxon>Toxocaridae</taxon>
        <taxon>Toxocara</taxon>
    </lineage>
</organism>
<evidence type="ECO:0000313" key="2">
    <source>
        <dbReference type="EMBL" id="KHN86534.1"/>
    </source>
</evidence>
<keyword evidence="3" id="KW-1185">Reference proteome</keyword>
<accession>A0A0B2VYM1</accession>
<gene>
    <name evidence="2" type="ORF">Tcan_11595</name>
</gene>